<feature type="region of interest" description="Disordered" evidence="1">
    <location>
        <begin position="1"/>
        <end position="56"/>
    </location>
</feature>
<feature type="region of interest" description="Disordered" evidence="1">
    <location>
        <begin position="343"/>
        <end position="369"/>
    </location>
</feature>
<feature type="compositionally biased region" description="Low complexity" evidence="1">
    <location>
        <begin position="203"/>
        <end position="212"/>
    </location>
</feature>
<dbReference type="AlphaFoldDB" id="A0A0C2X894"/>
<sequence>MDDPGMPQAESRDIRSSLQATHARVRQARYERELRALSQGRHDGPATNNPVSTSSSHLLMNPGHEAVVLAEAPDTPSRPSAAFNSTVNRSYRPQLDSYLTRRNYDDSATLIGRRIAAREAGQHTPHGESAWSVADIFRRDRDVVPELSSEDFQTQQPLDDRPSESGRGDGGRNDSLPRRRVSGPELDFTRGDLRNVLEPTYPSRGSVSNYSSRSSSLISSVLNMSRRLSLLTEVSLRNFSSPSSTILQSSEFDEPPVPLSSDSPGQTMNGTAEGRRRYVIRRRLDSLGEEVVRHIHLDFEDQALSGLPPGSGERNSAQELSFVRNSNIHHSFPSNMFPSSRLESNLPLSSGPATRRHVWSGLDADGDEIPMDEEEELERLRMDYRVRAQSRIGQRDGPVYSDMPLSESPINDTVPLPYDHLAHESLHGRVVYGSMDDSIAVAGTDAHGRPKVWNDTGPFRPSILPIPLSEMIPSLDSSCTKDHTIPVSEFAHFACR</sequence>
<dbReference type="HOGENOM" id="CLU_549762_0_0_1"/>
<dbReference type="Proteomes" id="UP000054549">
    <property type="component" value="Unassembled WGS sequence"/>
</dbReference>
<dbReference type="EMBL" id="KN818223">
    <property type="protein sequence ID" value="KIL70567.1"/>
    <property type="molecule type" value="Genomic_DNA"/>
</dbReference>
<evidence type="ECO:0000313" key="2">
    <source>
        <dbReference type="EMBL" id="KIL70567.1"/>
    </source>
</evidence>
<dbReference type="OrthoDB" id="2649166at2759"/>
<reference evidence="2 3" key="1">
    <citation type="submission" date="2014-04" db="EMBL/GenBank/DDBJ databases">
        <title>Evolutionary Origins and Diversification of the Mycorrhizal Mutualists.</title>
        <authorList>
            <consortium name="DOE Joint Genome Institute"/>
            <consortium name="Mycorrhizal Genomics Consortium"/>
            <person name="Kohler A."/>
            <person name="Kuo A."/>
            <person name="Nagy L.G."/>
            <person name="Floudas D."/>
            <person name="Copeland A."/>
            <person name="Barry K.W."/>
            <person name="Cichocki N."/>
            <person name="Veneault-Fourrey C."/>
            <person name="LaButti K."/>
            <person name="Lindquist E.A."/>
            <person name="Lipzen A."/>
            <person name="Lundell T."/>
            <person name="Morin E."/>
            <person name="Murat C."/>
            <person name="Riley R."/>
            <person name="Ohm R."/>
            <person name="Sun H."/>
            <person name="Tunlid A."/>
            <person name="Henrissat B."/>
            <person name="Grigoriev I.V."/>
            <person name="Hibbett D.S."/>
            <person name="Martin F."/>
        </authorList>
    </citation>
    <scope>NUCLEOTIDE SEQUENCE [LARGE SCALE GENOMIC DNA]</scope>
    <source>
        <strain evidence="2 3">Koide BX008</strain>
    </source>
</reference>
<feature type="compositionally biased region" description="Polar residues" evidence="1">
    <location>
        <begin position="46"/>
        <end position="56"/>
    </location>
</feature>
<feature type="compositionally biased region" description="Polar residues" evidence="1">
    <location>
        <begin position="260"/>
        <end position="270"/>
    </location>
</feature>
<feature type="compositionally biased region" description="Polar residues" evidence="1">
    <location>
        <begin position="343"/>
        <end position="352"/>
    </location>
</feature>
<feature type="region of interest" description="Disordered" evidence="1">
    <location>
        <begin position="146"/>
        <end position="212"/>
    </location>
</feature>
<proteinExistence type="predicted"/>
<feature type="compositionally biased region" description="Basic and acidic residues" evidence="1">
    <location>
        <begin position="28"/>
        <end position="44"/>
    </location>
</feature>
<keyword evidence="3" id="KW-1185">Reference proteome</keyword>
<feature type="region of interest" description="Disordered" evidence="1">
    <location>
        <begin position="243"/>
        <end position="271"/>
    </location>
</feature>
<dbReference type="InParanoid" id="A0A0C2X894"/>
<organism evidence="2 3">
    <name type="scientific">Amanita muscaria (strain Koide BX008)</name>
    <dbReference type="NCBI Taxonomy" id="946122"/>
    <lineage>
        <taxon>Eukaryota</taxon>
        <taxon>Fungi</taxon>
        <taxon>Dikarya</taxon>
        <taxon>Basidiomycota</taxon>
        <taxon>Agaricomycotina</taxon>
        <taxon>Agaricomycetes</taxon>
        <taxon>Agaricomycetidae</taxon>
        <taxon>Agaricales</taxon>
        <taxon>Pluteineae</taxon>
        <taxon>Amanitaceae</taxon>
        <taxon>Amanita</taxon>
    </lineage>
</organism>
<gene>
    <name evidence="2" type="ORF">M378DRAFT_471252</name>
</gene>
<accession>A0A0C2X894</accession>
<feature type="compositionally biased region" description="Basic and acidic residues" evidence="1">
    <location>
        <begin position="158"/>
        <end position="177"/>
    </location>
</feature>
<evidence type="ECO:0000256" key="1">
    <source>
        <dbReference type="SAM" id="MobiDB-lite"/>
    </source>
</evidence>
<protein>
    <submittedName>
        <fullName evidence="2">Uncharacterized protein</fullName>
    </submittedName>
</protein>
<name>A0A0C2X894_AMAMK</name>
<evidence type="ECO:0000313" key="3">
    <source>
        <dbReference type="Proteomes" id="UP000054549"/>
    </source>
</evidence>